<dbReference type="Proteomes" id="UP001597108">
    <property type="component" value="Unassembled WGS sequence"/>
</dbReference>
<comment type="caution">
    <text evidence="1">The sequence shown here is derived from an EMBL/GenBank/DDBJ whole genome shotgun (WGS) entry which is preliminary data.</text>
</comment>
<gene>
    <name evidence="1" type="ORF">ACFQ2S_03515</name>
</gene>
<protein>
    <submittedName>
        <fullName evidence="1">DUF2161 domain-containing phosphodiesterase</fullName>
    </submittedName>
</protein>
<dbReference type="EMBL" id="JBHTJT010000006">
    <property type="protein sequence ID" value="MFD0978712.1"/>
    <property type="molecule type" value="Genomic_DNA"/>
</dbReference>
<organism evidence="1 2">
    <name type="scientific">Tropicimonas aquimaris</name>
    <dbReference type="NCBI Taxonomy" id="914152"/>
    <lineage>
        <taxon>Bacteria</taxon>
        <taxon>Pseudomonadati</taxon>
        <taxon>Pseudomonadota</taxon>
        <taxon>Alphaproteobacteria</taxon>
        <taxon>Rhodobacterales</taxon>
        <taxon>Roseobacteraceae</taxon>
        <taxon>Tropicimonas</taxon>
    </lineage>
</organism>
<keyword evidence="2" id="KW-1185">Reference proteome</keyword>
<reference evidence="2" key="1">
    <citation type="journal article" date="2019" name="Int. J. Syst. Evol. Microbiol.">
        <title>The Global Catalogue of Microorganisms (GCM) 10K type strain sequencing project: providing services to taxonomists for standard genome sequencing and annotation.</title>
        <authorList>
            <consortium name="The Broad Institute Genomics Platform"/>
            <consortium name="The Broad Institute Genome Sequencing Center for Infectious Disease"/>
            <person name="Wu L."/>
            <person name="Ma J."/>
        </authorList>
    </citation>
    <scope>NUCLEOTIDE SEQUENCE [LARGE SCALE GENOMIC DNA]</scope>
    <source>
        <strain evidence="2">CCUG 60524</strain>
    </source>
</reference>
<dbReference type="RefSeq" id="WP_386072747.1">
    <property type="nucleotide sequence ID" value="NZ_JBHTJT010000006.1"/>
</dbReference>
<dbReference type="Pfam" id="PF09929">
    <property type="entry name" value="DUF2161"/>
    <property type="match status" value="1"/>
</dbReference>
<dbReference type="InterPro" id="IPR018679">
    <property type="entry name" value="DUF2161"/>
</dbReference>
<sequence>MKETDLYGPVKALLEGQGYEVKGEVGPADLVACRQDEAAPVIVELKRGFSLALIHQAIDRQAITDAVYIAVPRGAGRRFLKALAENRALCRRLGLGLITVRLSDGHVEIHLDPAPYRPRPAPARRSRLLREFARREGDPNTGGAAAGPLVTAYRQDALRLAAHLAEHGPSRGAEVARATGVAQATRMMADDHYGWFERVERGVYGLTPNGQRAIVAGAP</sequence>
<evidence type="ECO:0000313" key="2">
    <source>
        <dbReference type="Proteomes" id="UP001597108"/>
    </source>
</evidence>
<evidence type="ECO:0000313" key="1">
    <source>
        <dbReference type="EMBL" id="MFD0978712.1"/>
    </source>
</evidence>
<accession>A0ABW3IKV1</accession>
<proteinExistence type="predicted"/>
<name>A0ABW3IKV1_9RHOB</name>